<dbReference type="SUPFAM" id="SSF50978">
    <property type="entry name" value="WD40 repeat-like"/>
    <property type="match status" value="1"/>
</dbReference>
<dbReference type="Gene3D" id="2.130.10.10">
    <property type="entry name" value="YVTN repeat-like/Quinoprotein amine dehydrogenase"/>
    <property type="match status" value="1"/>
</dbReference>
<evidence type="ECO:0000256" key="2">
    <source>
        <dbReference type="ARBA" id="ARBA00022737"/>
    </source>
</evidence>
<accession>A0A139X2F2</accession>
<dbReference type="InterPro" id="IPR036322">
    <property type="entry name" value="WD40_repeat_dom_sf"/>
</dbReference>
<dbReference type="Gene3D" id="3.40.50.300">
    <property type="entry name" value="P-loop containing nucleotide triphosphate hydrolases"/>
    <property type="match status" value="1"/>
</dbReference>
<dbReference type="InterPro" id="IPR050349">
    <property type="entry name" value="WD_LIS1/nudF_dynein_reg"/>
</dbReference>
<dbReference type="Pfam" id="PF14516">
    <property type="entry name" value="AAA_35"/>
    <property type="match status" value="1"/>
</dbReference>
<dbReference type="PROSITE" id="PS50294">
    <property type="entry name" value="WD_REPEATS_REGION"/>
    <property type="match status" value="2"/>
</dbReference>
<reference evidence="5 6" key="1">
    <citation type="journal article" date="2013" name="Genome Biol. Evol.">
        <title>Genomes of Stigonematalean cyanobacteria (subsection V) and the evolution of oxygenic photosynthesis from prokaryotes to plastids.</title>
        <authorList>
            <person name="Dagan T."/>
            <person name="Roettger M."/>
            <person name="Stucken K."/>
            <person name="Landan G."/>
            <person name="Koch R."/>
            <person name="Major P."/>
            <person name="Gould S.B."/>
            <person name="Goremykin V.V."/>
            <person name="Rippka R."/>
            <person name="Tandeau de Marsac N."/>
            <person name="Gugger M."/>
            <person name="Lockhart P.J."/>
            <person name="Allen J.F."/>
            <person name="Brune I."/>
            <person name="Maus I."/>
            <person name="Puhler A."/>
            <person name="Martin W.F."/>
        </authorList>
    </citation>
    <scope>NUCLEOTIDE SEQUENCE [LARGE SCALE GENOMIC DNA]</scope>
    <source>
        <strain evidence="5 6">PCC 7110</strain>
    </source>
</reference>
<dbReference type="SUPFAM" id="SSF52540">
    <property type="entry name" value="P-loop containing nucleoside triphosphate hydrolases"/>
    <property type="match status" value="1"/>
</dbReference>
<dbReference type="EMBL" id="ANNX02000038">
    <property type="protein sequence ID" value="KYC38802.1"/>
    <property type="molecule type" value="Genomic_DNA"/>
</dbReference>
<dbReference type="Proteomes" id="UP000076925">
    <property type="component" value="Unassembled WGS sequence"/>
</dbReference>
<dbReference type="InterPro" id="IPR015943">
    <property type="entry name" value="WD40/YVTN_repeat-like_dom_sf"/>
</dbReference>
<evidence type="ECO:0000313" key="6">
    <source>
        <dbReference type="Proteomes" id="UP000076925"/>
    </source>
</evidence>
<keyword evidence="4" id="KW-0812">Transmembrane</keyword>
<feature type="transmembrane region" description="Helical" evidence="4">
    <location>
        <begin position="450"/>
        <end position="471"/>
    </location>
</feature>
<keyword evidence="6" id="KW-1185">Reference proteome</keyword>
<protein>
    <submittedName>
        <fullName evidence="5">Uncharacterized protein</fullName>
    </submittedName>
</protein>
<evidence type="ECO:0000256" key="4">
    <source>
        <dbReference type="SAM" id="Phobius"/>
    </source>
</evidence>
<dbReference type="AlphaFoldDB" id="A0A139X2F2"/>
<dbReference type="CDD" id="cd00200">
    <property type="entry name" value="WD40"/>
    <property type="match status" value="1"/>
</dbReference>
<feature type="repeat" description="WD" evidence="3">
    <location>
        <begin position="739"/>
        <end position="764"/>
    </location>
</feature>
<evidence type="ECO:0000256" key="3">
    <source>
        <dbReference type="PROSITE-ProRule" id="PRU00221"/>
    </source>
</evidence>
<dbReference type="PROSITE" id="PS50082">
    <property type="entry name" value="WD_REPEATS_2"/>
    <property type="match status" value="4"/>
</dbReference>
<keyword evidence="2" id="KW-0677">Repeat</keyword>
<dbReference type="RefSeq" id="WP_017743407.1">
    <property type="nucleotide sequence ID" value="NZ_KQ976354.1"/>
</dbReference>
<dbReference type="InterPro" id="IPR019775">
    <property type="entry name" value="WD40_repeat_CS"/>
</dbReference>
<organism evidence="5 6">
    <name type="scientific">Scytonema hofmannii PCC 7110</name>
    <dbReference type="NCBI Taxonomy" id="128403"/>
    <lineage>
        <taxon>Bacteria</taxon>
        <taxon>Bacillati</taxon>
        <taxon>Cyanobacteriota</taxon>
        <taxon>Cyanophyceae</taxon>
        <taxon>Nostocales</taxon>
        <taxon>Scytonemataceae</taxon>
        <taxon>Scytonema</taxon>
    </lineage>
</organism>
<feature type="repeat" description="WD" evidence="3">
    <location>
        <begin position="692"/>
        <end position="724"/>
    </location>
</feature>
<keyword evidence="1 3" id="KW-0853">WD repeat</keyword>
<gene>
    <name evidence="5" type="ORF">WA1_34945</name>
</gene>
<keyword evidence="4" id="KW-0472">Membrane</keyword>
<dbReference type="SMART" id="SM00320">
    <property type="entry name" value="WD40"/>
    <property type="match status" value="7"/>
</dbReference>
<keyword evidence="4" id="KW-1133">Transmembrane helix</keyword>
<feature type="repeat" description="WD" evidence="3">
    <location>
        <begin position="773"/>
        <end position="806"/>
    </location>
</feature>
<evidence type="ECO:0000313" key="5">
    <source>
        <dbReference type="EMBL" id="KYC38802.1"/>
    </source>
</evidence>
<dbReference type="Pfam" id="PF00400">
    <property type="entry name" value="WD40"/>
    <property type="match status" value="5"/>
</dbReference>
<sequence>MTQYQYQVGGSLPQDAPTYVTRQADRDIYESLKAGEFCYVLNSRQMGKSSLRVRVMDRLQKEGIACAAIDMSVVDTTPEQWYAGVIDSIASSFYLYEFDIDNWWESHHLLPLPQRFSKFIQEILLASIDTSIVVFIDEIDSILSLKFNTDDFFAVIRECYNRRADQHDYRRLTFAILGVTTPRDLIKDRQRTPFNIGRAIDLAGFQPQEAEPLARGLATVGDPQALMLSILNWTGGQPFLTQKVCKLVVQSVPHSLLPTPHSLLPQYIEQLVQKHIIENWEAQDEPEHLKTIRDRLLLTGEKRSGRLLGLCQQILQHEEVTADDSPEQTELRLTGLVVKRDGKLRIYNRIYQEVFNQEWCEQQLGKLRPYAEALNAWVASERQDESRLLRGQTLRDAQAWATGKSLSDVDYQFLAASQELEQRDVQKRLEVEAEAKKVLAEANRKAYQRILIASIVLGATLIGAVASLIVVRAELMAANKNLVTAQKGTYLEQSGAVALRQFQSTESVDKVEALLSAMQVSQELESLVKDLPLEKYPATSPMLALQIILESIEKHKQVSDSNLDMLRKKTSQGALDAFASVNFSSVRQPLVTAGVDGNVKVWGLSEKLLGEIQAHPGRVTSISLSSDGNLAIARQNGNVDIWSKSGKLLAEWQGHQGVITDIIRLDEQRIVTAGQNGRIYIWNQLGHKLREFQGHQSVVASLSLSPNGNLIATLGGDGVVKLWNWSGQQLQELKVDGWITNMSFSSDSQRLATAELDGTVRIWNHLGKELSKFSTYQDQLRQVSFSPDGQRIATVGSDGSLRIWNLAGRQIAQFGNNQGKVINISFSSDGKQVAAMGSTSKISLYLIKDLDELLAQGCHYLKNYLKIYPEASKICQNRHFKKMIKLTWNISPTTTSASRI</sequence>
<dbReference type="PROSITE" id="PS00678">
    <property type="entry name" value="WD_REPEATS_1"/>
    <property type="match status" value="1"/>
</dbReference>
<dbReference type="InterPro" id="IPR027417">
    <property type="entry name" value="P-loop_NTPase"/>
</dbReference>
<dbReference type="InterPro" id="IPR001680">
    <property type="entry name" value="WD40_rpt"/>
</dbReference>
<dbReference type="PANTHER" id="PTHR44129">
    <property type="entry name" value="WD REPEAT-CONTAINING PROTEIN POP1"/>
    <property type="match status" value="1"/>
</dbReference>
<dbReference type="STRING" id="128403.WA1_34945"/>
<feature type="repeat" description="WD" evidence="3">
    <location>
        <begin position="571"/>
        <end position="605"/>
    </location>
</feature>
<comment type="caution">
    <text evidence="5">The sequence shown here is derived from an EMBL/GenBank/DDBJ whole genome shotgun (WGS) entry which is preliminary data.</text>
</comment>
<proteinExistence type="predicted"/>
<dbReference type="OrthoDB" id="580957at2"/>
<evidence type="ECO:0000256" key="1">
    <source>
        <dbReference type="ARBA" id="ARBA00022574"/>
    </source>
</evidence>
<name>A0A139X2F2_9CYAN</name>